<dbReference type="PIRSF" id="PIRSF016661">
    <property type="entry name" value="BioY"/>
    <property type="match status" value="1"/>
</dbReference>
<accession>A0ABQ6CQR1</accession>
<evidence type="ECO:0000313" key="4">
    <source>
        <dbReference type="EMBL" id="GLS22691.1"/>
    </source>
</evidence>
<feature type="transmembrane region" description="Helical" evidence="3">
    <location>
        <begin position="96"/>
        <end position="116"/>
    </location>
</feature>
<evidence type="ECO:0000256" key="1">
    <source>
        <dbReference type="ARBA" id="ARBA00010692"/>
    </source>
</evidence>
<dbReference type="Proteomes" id="UP001156882">
    <property type="component" value="Unassembled WGS sequence"/>
</dbReference>
<evidence type="ECO:0000313" key="5">
    <source>
        <dbReference type="Proteomes" id="UP001156882"/>
    </source>
</evidence>
<feature type="transmembrane region" description="Helical" evidence="3">
    <location>
        <begin position="128"/>
        <end position="153"/>
    </location>
</feature>
<keyword evidence="2" id="KW-0813">Transport</keyword>
<evidence type="ECO:0000256" key="2">
    <source>
        <dbReference type="PIRNR" id="PIRNR016661"/>
    </source>
</evidence>
<protein>
    <recommendedName>
        <fullName evidence="2">Biotin transporter</fullName>
    </recommendedName>
</protein>
<dbReference type="Gene3D" id="1.10.1760.20">
    <property type="match status" value="1"/>
</dbReference>
<comment type="caution">
    <text evidence="4">The sequence shown here is derived from an EMBL/GenBank/DDBJ whole genome shotgun (WGS) entry which is preliminary data.</text>
</comment>
<keyword evidence="5" id="KW-1185">Reference proteome</keyword>
<feature type="transmembrane region" description="Helical" evidence="3">
    <location>
        <begin position="173"/>
        <end position="198"/>
    </location>
</feature>
<dbReference type="Pfam" id="PF02632">
    <property type="entry name" value="BioY"/>
    <property type="match status" value="1"/>
</dbReference>
<reference evidence="5" key="1">
    <citation type="journal article" date="2019" name="Int. J. Syst. Evol. Microbiol.">
        <title>The Global Catalogue of Microorganisms (GCM) 10K type strain sequencing project: providing services to taxonomists for standard genome sequencing and annotation.</title>
        <authorList>
            <consortium name="The Broad Institute Genomics Platform"/>
            <consortium name="The Broad Institute Genome Sequencing Center for Infectious Disease"/>
            <person name="Wu L."/>
            <person name="Ma J."/>
        </authorList>
    </citation>
    <scope>NUCLEOTIDE SEQUENCE [LARGE SCALE GENOMIC DNA]</scope>
    <source>
        <strain evidence="5">NBRC 101365</strain>
    </source>
</reference>
<organism evidence="4 5">
    <name type="scientific">Labrys miyagiensis</name>
    <dbReference type="NCBI Taxonomy" id="346912"/>
    <lineage>
        <taxon>Bacteria</taxon>
        <taxon>Pseudomonadati</taxon>
        <taxon>Pseudomonadota</taxon>
        <taxon>Alphaproteobacteria</taxon>
        <taxon>Hyphomicrobiales</taxon>
        <taxon>Xanthobacteraceae</taxon>
        <taxon>Labrys</taxon>
    </lineage>
</organism>
<evidence type="ECO:0000256" key="3">
    <source>
        <dbReference type="SAM" id="Phobius"/>
    </source>
</evidence>
<comment type="similarity">
    <text evidence="1 2">Belongs to the BioY family.</text>
</comment>
<comment type="subcellular location">
    <subcellularLocation>
        <location evidence="2">Cell membrane</location>
        <topology evidence="2">Multi-pass membrane protein</topology>
    </subcellularLocation>
</comment>
<keyword evidence="2 3" id="KW-0472">Membrane</keyword>
<dbReference type="InterPro" id="IPR003784">
    <property type="entry name" value="BioY"/>
</dbReference>
<dbReference type="EMBL" id="BSPC01000066">
    <property type="protein sequence ID" value="GLS22691.1"/>
    <property type="molecule type" value="Genomic_DNA"/>
</dbReference>
<keyword evidence="2" id="KW-1003">Cell membrane</keyword>
<keyword evidence="3" id="KW-1133">Transmembrane helix</keyword>
<name>A0ABQ6CQR1_9HYPH</name>
<feature type="transmembrane region" description="Helical" evidence="3">
    <location>
        <begin position="23"/>
        <end position="45"/>
    </location>
</feature>
<sequence>MSAAQPTTSTLAGALWPAKANPLVRNVLLVLAGVALLTISAKVQVPFWPVPVTLQTLAVPLIGAAFGARLGTATVLAYLATGLVRPVFAGVGYGPLYFLGTTGGYLLAYPVSAWLVGSVAERVGNSVLPLFAAMLAGDIFVLAIGFAWLAFVAQLASGAWGGIGYERAWLGGIAPFLLADLIKVALAAALIGLSWTGLTKLRG</sequence>
<feature type="transmembrane region" description="Helical" evidence="3">
    <location>
        <begin position="57"/>
        <end position="84"/>
    </location>
</feature>
<dbReference type="PANTHER" id="PTHR34295">
    <property type="entry name" value="BIOTIN TRANSPORTER BIOY"/>
    <property type="match status" value="1"/>
</dbReference>
<gene>
    <name evidence="4" type="ORF">GCM10007874_57110</name>
</gene>
<dbReference type="PANTHER" id="PTHR34295:SF1">
    <property type="entry name" value="BIOTIN TRANSPORTER BIOY"/>
    <property type="match status" value="1"/>
</dbReference>
<proteinExistence type="inferred from homology"/>
<keyword evidence="3" id="KW-0812">Transmembrane</keyword>
<dbReference type="RefSeq" id="WP_284315652.1">
    <property type="nucleotide sequence ID" value="NZ_BSPC01000066.1"/>
</dbReference>